<evidence type="ECO:0000313" key="3">
    <source>
        <dbReference type="Proteomes" id="UP001500755"/>
    </source>
</evidence>
<dbReference type="Proteomes" id="UP001500755">
    <property type="component" value="Unassembled WGS sequence"/>
</dbReference>
<dbReference type="Pfam" id="PF12277">
    <property type="entry name" value="DUF3618"/>
    <property type="match status" value="1"/>
</dbReference>
<feature type="transmembrane region" description="Helical" evidence="1">
    <location>
        <begin position="71"/>
        <end position="90"/>
    </location>
</feature>
<organism evidence="2 3">
    <name type="scientific">Brevibacterium samyangense</name>
    <dbReference type="NCBI Taxonomy" id="366888"/>
    <lineage>
        <taxon>Bacteria</taxon>
        <taxon>Bacillati</taxon>
        <taxon>Actinomycetota</taxon>
        <taxon>Actinomycetes</taxon>
        <taxon>Micrococcales</taxon>
        <taxon>Brevibacteriaceae</taxon>
        <taxon>Brevibacterium</taxon>
    </lineage>
</organism>
<keyword evidence="1" id="KW-0472">Membrane</keyword>
<keyword evidence="1" id="KW-1133">Transmembrane helix</keyword>
<evidence type="ECO:0000256" key="1">
    <source>
        <dbReference type="SAM" id="Phobius"/>
    </source>
</evidence>
<dbReference type="RefSeq" id="WP_344309866.1">
    <property type="nucleotide sequence ID" value="NZ_BAAANO010000020.1"/>
</dbReference>
<keyword evidence="3" id="KW-1185">Reference proteome</keyword>
<gene>
    <name evidence="2" type="ORF">GCM10009755_23180</name>
</gene>
<comment type="caution">
    <text evidence="2">The sequence shown here is derived from an EMBL/GenBank/DDBJ whole genome shotgun (WGS) entry which is preliminary data.</text>
</comment>
<evidence type="ECO:0000313" key="2">
    <source>
        <dbReference type="EMBL" id="GAA2011205.1"/>
    </source>
</evidence>
<accession>A0ABN2TJD9</accession>
<dbReference type="InterPro" id="IPR022062">
    <property type="entry name" value="DUF3618"/>
</dbReference>
<evidence type="ECO:0008006" key="4">
    <source>
        <dbReference type="Google" id="ProtNLM"/>
    </source>
</evidence>
<reference evidence="2 3" key="1">
    <citation type="journal article" date="2019" name="Int. J. Syst. Evol. Microbiol.">
        <title>The Global Catalogue of Microorganisms (GCM) 10K type strain sequencing project: providing services to taxonomists for standard genome sequencing and annotation.</title>
        <authorList>
            <consortium name="The Broad Institute Genomics Platform"/>
            <consortium name="The Broad Institute Genome Sequencing Center for Infectious Disease"/>
            <person name="Wu L."/>
            <person name="Ma J."/>
        </authorList>
    </citation>
    <scope>NUCLEOTIDE SEQUENCE [LARGE SCALE GENOMIC DNA]</scope>
    <source>
        <strain evidence="2 3">JCM 14546</strain>
    </source>
</reference>
<name>A0ABN2TJD9_9MICO</name>
<proteinExistence type="predicted"/>
<sequence>MTSIVYTSDVTVDKASKDQLAESIRLREQRLAANLEELVQRVHPKTLSAQAVEKAKGTVVSPTGELRTTNLALMGGVVLAVTGVALALVLKGRK</sequence>
<dbReference type="EMBL" id="BAAANO010000020">
    <property type="protein sequence ID" value="GAA2011205.1"/>
    <property type="molecule type" value="Genomic_DNA"/>
</dbReference>
<protein>
    <recommendedName>
        <fullName evidence="4">DUF3618 domain-containing protein</fullName>
    </recommendedName>
</protein>
<keyword evidence="1" id="KW-0812">Transmembrane</keyword>